<evidence type="ECO:0000259" key="3">
    <source>
        <dbReference type="PROSITE" id="PS50887"/>
    </source>
</evidence>
<dbReference type="OrthoDB" id="9812260at2"/>
<accession>A0A2U2C4M0</accession>
<comment type="catalytic activity">
    <reaction evidence="2">
        <text>2 GTP = 3',3'-c-di-GMP + 2 diphosphate</text>
        <dbReference type="Rhea" id="RHEA:24898"/>
        <dbReference type="ChEBI" id="CHEBI:33019"/>
        <dbReference type="ChEBI" id="CHEBI:37565"/>
        <dbReference type="ChEBI" id="CHEBI:58805"/>
        <dbReference type="EC" id="2.7.7.65"/>
    </reaction>
</comment>
<keyword evidence="5" id="KW-1185">Reference proteome</keyword>
<dbReference type="Pfam" id="PF00990">
    <property type="entry name" value="GGDEF"/>
    <property type="match status" value="1"/>
</dbReference>
<name>A0A2U2C4M0_9RHOB</name>
<dbReference type="SUPFAM" id="SSF55781">
    <property type="entry name" value="GAF domain-like"/>
    <property type="match status" value="1"/>
</dbReference>
<evidence type="ECO:0000313" key="4">
    <source>
        <dbReference type="EMBL" id="PWE26754.1"/>
    </source>
</evidence>
<dbReference type="InterPro" id="IPR003018">
    <property type="entry name" value="GAF"/>
</dbReference>
<dbReference type="CDD" id="cd01949">
    <property type="entry name" value="GGDEF"/>
    <property type="match status" value="1"/>
</dbReference>
<dbReference type="SMART" id="SM00267">
    <property type="entry name" value="GGDEF"/>
    <property type="match status" value="1"/>
</dbReference>
<evidence type="ECO:0000256" key="1">
    <source>
        <dbReference type="ARBA" id="ARBA00012528"/>
    </source>
</evidence>
<dbReference type="AlphaFoldDB" id="A0A2U2C4M0"/>
<sequence>MSARVSVSQPVSAAPCGAEDDCMLNTPIQAALPGPAQFAAAIDLIKSVFSVPAVSIALHGAPANADGGVYRSFLEIPLIRDQDVIGSLRILDTAEREFTDRDCQLLEGFARLVVDQVDLWGEASRDVLTGAMTRRAFHEILRKAFAAHERSHGRASLVLFDLDHFKSINDTWGHAAGDAVLKAVARCVLQELRVEDSFGRVGGEEFAVLVANAGAQRAADVAERIRAAIGALPIPGYGQISVTASFGVAEATHDVIDVEDWTDRADSQLYLAKSEGRNRVCVEDDELPAPAALRN</sequence>
<organism evidence="4 5">
    <name type="scientific">Pararhodobacter marinus</name>
    <dbReference type="NCBI Taxonomy" id="2184063"/>
    <lineage>
        <taxon>Bacteria</taxon>
        <taxon>Pseudomonadati</taxon>
        <taxon>Pseudomonadota</taxon>
        <taxon>Alphaproteobacteria</taxon>
        <taxon>Rhodobacterales</taxon>
        <taxon>Paracoccaceae</taxon>
        <taxon>Pararhodobacter</taxon>
    </lineage>
</organism>
<dbReference type="NCBIfam" id="TIGR00254">
    <property type="entry name" value="GGDEF"/>
    <property type="match status" value="1"/>
</dbReference>
<feature type="domain" description="GGDEF" evidence="3">
    <location>
        <begin position="153"/>
        <end position="285"/>
    </location>
</feature>
<evidence type="ECO:0000256" key="2">
    <source>
        <dbReference type="ARBA" id="ARBA00034247"/>
    </source>
</evidence>
<dbReference type="Gene3D" id="3.30.450.40">
    <property type="match status" value="1"/>
</dbReference>
<dbReference type="InterPro" id="IPR000160">
    <property type="entry name" value="GGDEF_dom"/>
</dbReference>
<dbReference type="PANTHER" id="PTHR45138:SF9">
    <property type="entry name" value="DIGUANYLATE CYCLASE DGCM-RELATED"/>
    <property type="match status" value="1"/>
</dbReference>
<reference evidence="4 5" key="1">
    <citation type="submission" date="2018-05" db="EMBL/GenBank/DDBJ databases">
        <title>Pararhodobacter marina sp. nov., isolated from deep-sea water of the Indian Ocean.</title>
        <authorList>
            <person name="Lai Q.Sr."/>
            <person name="Liu X."/>
            <person name="Shao Z."/>
        </authorList>
    </citation>
    <scope>NUCLEOTIDE SEQUENCE [LARGE SCALE GENOMIC DNA]</scope>
    <source>
        <strain evidence="4 5">CIC4N-9</strain>
    </source>
</reference>
<gene>
    <name evidence="4" type="ORF">C4N9_20155</name>
</gene>
<dbReference type="Pfam" id="PF01590">
    <property type="entry name" value="GAF"/>
    <property type="match status" value="1"/>
</dbReference>
<dbReference type="Proteomes" id="UP000244940">
    <property type="component" value="Unassembled WGS sequence"/>
</dbReference>
<dbReference type="InterPro" id="IPR029787">
    <property type="entry name" value="Nucleotide_cyclase"/>
</dbReference>
<dbReference type="EMBL" id="QEYD01000016">
    <property type="protein sequence ID" value="PWE26754.1"/>
    <property type="molecule type" value="Genomic_DNA"/>
</dbReference>
<dbReference type="InterPro" id="IPR029016">
    <property type="entry name" value="GAF-like_dom_sf"/>
</dbReference>
<dbReference type="FunFam" id="3.30.70.270:FF:000001">
    <property type="entry name" value="Diguanylate cyclase domain protein"/>
    <property type="match status" value="1"/>
</dbReference>
<proteinExistence type="predicted"/>
<dbReference type="SUPFAM" id="SSF55073">
    <property type="entry name" value="Nucleotide cyclase"/>
    <property type="match status" value="1"/>
</dbReference>
<dbReference type="GO" id="GO:0052621">
    <property type="term" value="F:diguanylate cyclase activity"/>
    <property type="evidence" value="ECO:0007669"/>
    <property type="project" value="UniProtKB-EC"/>
</dbReference>
<dbReference type="InterPro" id="IPR043128">
    <property type="entry name" value="Rev_trsase/Diguanyl_cyclase"/>
</dbReference>
<protein>
    <recommendedName>
        <fullName evidence="1">diguanylate cyclase</fullName>
        <ecNumber evidence="1">2.7.7.65</ecNumber>
    </recommendedName>
</protein>
<dbReference type="PANTHER" id="PTHR45138">
    <property type="entry name" value="REGULATORY COMPONENTS OF SENSORY TRANSDUCTION SYSTEM"/>
    <property type="match status" value="1"/>
</dbReference>
<dbReference type="InterPro" id="IPR050469">
    <property type="entry name" value="Diguanylate_Cyclase"/>
</dbReference>
<dbReference type="PROSITE" id="PS50887">
    <property type="entry name" value="GGDEF"/>
    <property type="match status" value="1"/>
</dbReference>
<dbReference type="EC" id="2.7.7.65" evidence="1"/>
<evidence type="ECO:0000313" key="5">
    <source>
        <dbReference type="Proteomes" id="UP000244940"/>
    </source>
</evidence>
<dbReference type="Gene3D" id="3.30.70.270">
    <property type="match status" value="1"/>
</dbReference>
<comment type="caution">
    <text evidence="4">The sequence shown here is derived from an EMBL/GenBank/DDBJ whole genome shotgun (WGS) entry which is preliminary data.</text>
</comment>